<evidence type="ECO:0000313" key="2">
    <source>
        <dbReference type="EMBL" id="MFD2613194.1"/>
    </source>
</evidence>
<dbReference type="InterPro" id="IPR009492">
    <property type="entry name" value="TniQ"/>
</dbReference>
<organism evidence="2 3">
    <name type="scientific">Paenibacillus gansuensis</name>
    <dbReference type="NCBI Taxonomy" id="306542"/>
    <lineage>
        <taxon>Bacteria</taxon>
        <taxon>Bacillati</taxon>
        <taxon>Bacillota</taxon>
        <taxon>Bacilli</taxon>
        <taxon>Bacillales</taxon>
        <taxon>Paenibacillaceae</taxon>
        <taxon>Paenibacillus</taxon>
    </lineage>
</organism>
<accession>A0ABW5PDJ3</accession>
<dbReference type="Proteomes" id="UP001597541">
    <property type="component" value="Unassembled WGS sequence"/>
</dbReference>
<evidence type="ECO:0000313" key="3">
    <source>
        <dbReference type="Proteomes" id="UP001597541"/>
    </source>
</evidence>
<feature type="domain" description="TniQ" evidence="1">
    <location>
        <begin position="9"/>
        <end position="125"/>
    </location>
</feature>
<comment type="caution">
    <text evidence="2">The sequence shown here is derived from an EMBL/GenBank/DDBJ whole genome shotgun (WGS) entry which is preliminary data.</text>
</comment>
<protein>
    <submittedName>
        <fullName evidence="2">TniQ family protein</fullName>
    </submittedName>
</protein>
<sequence length="569" mass="65770">MFRNRIPLKHCESLGSYLYRLSNANHYPSISTLAAFIEITVPKLKNNEISSQKIELISKMSGINAEVLYKTSHLQLQELLGEFYHRLILKNKVKYCPLCIRKQSFHKHSWCLIPLNLCMEHKIQLVDCCQGCGTWVKLEALIAGTCNCGFILHNAVYLVETNLDCLVAQSKLYISVFGVEPPSFPFNLNLKHFMNLILHSYHLLDGGECYLGTPGKLKIFNNSSKGTRQNKDQYYAYNTAYWMYQNFPNQFVTVLDAFLENTTTKVMYRRKASFERLFELDGYIDISKAYESYWVNKADQGVVRADFSIFKKKPELLEQRKFISKDEIRTTIGMSYEKIEQLANDKLIELNTFKQQKRKRYQVNRDSFNNIVHNWGSYITRGEAALILGIQRGSITQLIKGGLLKTYNIGSGRYERLSRYEVLDLLNKSRGRYTRKKANGLKLHEALIKYSVNGLSIVKILKFTLGGILRPYYYKFDSLAENIYKINELERCISIMKQEQQVQEGYTLTDVLKILHVGEKKAKQWMNNGVLVPSKVVEDKAGRKTNFFTRNSIEKVRSLIQNSSEVSGC</sequence>
<dbReference type="RefSeq" id="WP_377603197.1">
    <property type="nucleotide sequence ID" value="NZ_JBHUME010000008.1"/>
</dbReference>
<proteinExistence type="predicted"/>
<dbReference type="EMBL" id="JBHUME010000008">
    <property type="protein sequence ID" value="MFD2613194.1"/>
    <property type="molecule type" value="Genomic_DNA"/>
</dbReference>
<gene>
    <name evidence="2" type="ORF">ACFSUF_12240</name>
</gene>
<reference evidence="3" key="1">
    <citation type="journal article" date="2019" name="Int. J. Syst. Evol. Microbiol.">
        <title>The Global Catalogue of Microorganisms (GCM) 10K type strain sequencing project: providing services to taxonomists for standard genome sequencing and annotation.</title>
        <authorList>
            <consortium name="The Broad Institute Genomics Platform"/>
            <consortium name="The Broad Institute Genome Sequencing Center for Infectious Disease"/>
            <person name="Wu L."/>
            <person name="Ma J."/>
        </authorList>
    </citation>
    <scope>NUCLEOTIDE SEQUENCE [LARGE SCALE GENOMIC DNA]</scope>
    <source>
        <strain evidence="3">KCTC 3950</strain>
    </source>
</reference>
<dbReference type="Pfam" id="PF06527">
    <property type="entry name" value="TniQ"/>
    <property type="match status" value="1"/>
</dbReference>
<evidence type="ECO:0000259" key="1">
    <source>
        <dbReference type="Pfam" id="PF06527"/>
    </source>
</evidence>
<keyword evidence="3" id="KW-1185">Reference proteome</keyword>
<name>A0ABW5PDJ3_9BACL</name>